<evidence type="ECO:0000256" key="4">
    <source>
        <dbReference type="ARBA" id="ARBA00006739"/>
    </source>
</evidence>
<name>A0A1Y1Y124_9FUNG</name>
<reference evidence="16 17" key="1">
    <citation type="submission" date="2016-07" db="EMBL/GenBank/DDBJ databases">
        <title>Pervasive Adenine N6-methylation of Active Genes in Fungi.</title>
        <authorList>
            <consortium name="DOE Joint Genome Institute"/>
            <person name="Mondo S.J."/>
            <person name="Dannebaum R.O."/>
            <person name="Kuo R.C."/>
            <person name="Labutti K."/>
            <person name="Haridas S."/>
            <person name="Kuo A."/>
            <person name="Salamov A."/>
            <person name="Ahrendt S.R."/>
            <person name="Lipzen A."/>
            <person name="Sullivan W."/>
            <person name="Andreopoulos W.B."/>
            <person name="Clum A."/>
            <person name="Lindquist E."/>
            <person name="Daum C."/>
            <person name="Ramamoorthy G.K."/>
            <person name="Gryganskyi A."/>
            <person name="Culley D."/>
            <person name="Magnuson J.K."/>
            <person name="James T.Y."/>
            <person name="O'Malley M.A."/>
            <person name="Stajich J.E."/>
            <person name="Spatafora J.W."/>
            <person name="Visel A."/>
            <person name="Grigoriev I.V."/>
        </authorList>
    </citation>
    <scope>NUCLEOTIDE SEQUENCE [LARGE SCALE GENOMIC DNA]</scope>
    <source>
        <strain evidence="16 17">CBS 931.73</strain>
    </source>
</reference>
<comment type="pathway">
    <text evidence="2">Lipid metabolism; sphingolipid metabolism.</text>
</comment>
<proteinExistence type="inferred from homology"/>
<evidence type="ECO:0000256" key="6">
    <source>
        <dbReference type="ARBA" id="ARBA00019988"/>
    </source>
</evidence>
<dbReference type="UniPathway" id="UPA00222"/>
<comment type="caution">
    <text evidence="16">The sequence shown here is derived from an EMBL/GenBank/DDBJ whole genome shotgun (WGS) entry which is preliminary data.</text>
</comment>
<accession>A0A1Y1Y124</accession>
<keyword evidence="8" id="KW-0808">Transferase</keyword>
<dbReference type="OrthoDB" id="1483400at2759"/>
<evidence type="ECO:0000256" key="5">
    <source>
        <dbReference type="ARBA" id="ARBA00012699"/>
    </source>
</evidence>
<evidence type="ECO:0000256" key="11">
    <source>
        <dbReference type="ARBA" id="ARBA00023136"/>
    </source>
</evidence>
<evidence type="ECO:0000256" key="3">
    <source>
        <dbReference type="ARBA" id="ARBA00004991"/>
    </source>
</evidence>
<evidence type="ECO:0000256" key="14">
    <source>
        <dbReference type="ARBA" id="ARBA00032575"/>
    </source>
</evidence>
<evidence type="ECO:0000256" key="1">
    <source>
        <dbReference type="ARBA" id="ARBA00004141"/>
    </source>
</evidence>
<dbReference type="Proteomes" id="UP000193498">
    <property type="component" value="Unassembled WGS sequence"/>
</dbReference>
<evidence type="ECO:0000256" key="9">
    <source>
        <dbReference type="ARBA" id="ARBA00022692"/>
    </source>
</evidence>
<keyword evidence="10 15" id="KW-1133">Transmembrane helix</keyword>
<keyword evidence="7" id="KW-0328">Glycosyltransferase</keyword>
<dbReference type="SUPFAM" id="SSF53448">
    <property type="entry name" value="Nucleotide-diphospho-sugar transferases"/>
    <property type="match status" value="1"/>
</dbReference>
<evidence type="ECO:0000313" key="17">
    <source>
        <dbReference type="Proteomes" id="UP000193498"/>
    </source>
</evidence>
<evidence type="ECO:0000256" key="2">
    <source>
        <dbReference type="ARBA" id="ARBA00004760"/>
    </source>
</evidence>
<comment type="subcellular location">
    <subcellularLocation>
        <location evidence="1">Membrane</location>
        <topology evidence="1">Multi-pass membrane protein</topology>
    </subcellularLocation>
</comment>
<dbReference type="InParanoid" id="A0A1Y1Y124"/>
<evidence type="ECO:0000256" key="8">
    <source>
        <dbReference type="ARBA" id="ARBA00022679"/>
    </source>
</evidence>
<dbReference type="EC" id="2.4.1.80" evidence="5"/>
<dbReference type="GO" id="GO:0006679">
    <property type="term" value="P:glucosylceramide biosynthetic process"/>
    <property type="evidence" value="ECO:0007669"/>
    <property type="project" value="TreeGrafter"/>
</dbReference>
<gene>
    <name evidence="16" type="ORF">K493DRAFT_227502</name>
</gene>
<comment type="similarity">
    <text evidence="4">Belongs to the glycosyltransferase 2 family.</text>
</comment>
<dbReference type="PANTHER" id="PTHR12726:SF0">
    <property type="entry name" value="CERAMIDE GLUCOSYLTRANSFERASE"/>
    <property type="match status" value="1"/>
</dbReference>
<dbReference type="AlphaFoldDB" id="A0A1Y1Y124"/>
<evidence type="ECO:0000313" key="16">
    <source>
        <dbReference type="EMBL" id="ORX91659.1"/>
    </source>
</evidence>
<dbReference type="GO" id="GO:0008120">
    <property type="term" value="F:ceramide glucosyltransferase activity"/>
    <property type="evidence" value="ECO:0007669"/>
    <property type="project" value="UniProtKB-EC"/>
</dbReference>
<dbReference type="Gene3D" id="3.90.550.10">
    <property type="entry name" value="Spore Coat Polysaccharide Biosynthesis Protein SpsA, Chain A"/>
    <property type="match status" value="1"/>
</dbReference>
<dbReference type="GO" id="GO:0016020">
    <property type="term" value="C:membrane"/>
    <property type="evidence" value="ECO:0007669"/>
    <property type="project" value="UniProtKB-SubCell"/>
</dbReference>
<keyword evidence="11 15" id="KW-0472">Membrane</keyword>
<evidence type="ECO:0000256" key="10">
    <source>
        <dbReference type="ARBA" id="ARBA00022989"/>
    </source>
</evidence>
<feature type="transmembrane region" description="Helical" evidence="15">
    <location>
        <begin position="303"/>
        <end position="322"/>
    </location>
</feature>
<organism evidence="16 17">
    <name type="scientific">Basidiobolus meristosporus CBS 931.73</name>
    <dbReference type="NCBI Taxonomy" id="1314790"/>
    <lineage>
        <taxon>Eukaryota</taxon>
        <taxon>Fungi</taxon>
        <taxon>Fungi incertae sedis</taxon>
        <taxon>Zoopagomycota</taxon>
        <taxon>Entomophthoromycotina</taxon>
        <taxon>Basidiobolomycetes</taxon>
        <taxon>Basidiobolales</taxon>
        <taxon>Basidiobolaceae</taxon>
        <taxon>Basidiobolus</taxon>
    </lineage>
</organism>
<dbReference type="Pfam" id="PF13506">
    <property type="entry name" value="Glyco_transf_21"/>
    <property type="match status" value="1"/>
</dbReference>
<dbReference type="CDD" id="cd02520">
    <property type="entry name" value="Glucosylceramide_synthase"/>
    <property type="match status" value="1"/>
</dbReference>
<keyword evidence="9 15" id="KW-0812">Transmembrane</keyword>
<dbReference type="PANTHER" id="PTHR12726">
    <property type="entry name" value="CERAMIDE GLUCOSYLTRANSFERASE"/>
    <property type="match status" value="1"/>
</dbReference>
<feature type="transmembrane region" description="Helical" evidence="15">
    <location>
        <begin position="403"/>
        <end position="425"/>
    </location>
</feature>
<feature type="transmembrane region" description="Helical" evidence="15">
    <location>
        <begin position="6"/>
        <end position="26"/>
    </location>
</feature>
<dbReference type="EMBL" id="MCFE01000312">
    <property type="protein sequence ID" value="ORX91659.1"/>
    <property type="molecule type" value="Genomic_DNA"/>
</dbReference>
<protein>
    <recommendedName>
        <fullName evidence="6">Ceramide glucosyltransferase</fullName>
        <ecNumber evidence="5">2.4.1.80</ecNumber>
    </recommendedName>
    <alternativeName>
        <fullName evidence="13">Glucosylceramide synthase</fullName>
    </alternativeName>
    <alternativeName>
        <fullName evidence="14">UDP-glucose ceramide glucosyltransferase</fullName>
    </alternativeName>
    <alternativeName>
        <fullName evidence="12">UDP-glucose:N-acylsphingosine D-glucosyltransferase</fullName>
    </alternativeName>
</protein>
<keyword evidence="17" id="KW-1185">Reference proteome</keyword>
<sequence length="505" mass="57294">MYLTIAWWGFMVGLSILGYLICRFRYTNPKPSLSSRLPPNEAQGVTILRPIKGVDFGMRKNLASSLKQDYPLFEVIFCIATADDPAIEIVREIIAEHPHVDTRIVIGESLIGVNPKINNLIRAYNSAKYDIVWILDSNVFTHAGCLGRSVDKLTKPKVGLVHHAPFGVKPNSFGSELELMFLNTAHAKMYNAINFASVDSCVVGKSNMFRRSVLERVGGLSAFKKYLAEDNEIAQAIWDMGYKHEMTQDLAYQSLGTMKTIDYFKRRARWIRLRKYMVTTATLVEPFTESIVCGLLASYGFSLLWKIHPLSFFAFHMIFWFLNDLNNFQVLMKSPVNNIRDFIMTWSLREIAALPLWAYAMSGSRVEWRGSPYVIHPNRTVTPCTEVYEPSVVVLMKHIKPAFVSHLQGAFISFMTYLVALIHIATDILWKSQRNGAAAEEVDHKTDKQELLDLKTWRKLGGLTDEPSAEEDCHRAEEIPDAILSSARKYLDSSAKERTCKKSTG</sequence>
<dbReference type="STRING" id="1314790.A0A1Y1Y124"/>
<evidence type="ECO:0000256" key="13">
    <source>
        <dbReference type="ARBA" id="ARBA00031543"/>
    </source>
</evidence>
<evidence type="ECO:0000256" key="15">
    <source>
        <dbReference type="SAM" id="Phobius"/>
    </source>
</evidence>
<evidence type="ECO:0000256" key="12">
    <source>
        <dbReference type="ARBA" id="ARBA00031017"/>
    </source>
</evidence>
<comment type="pathway">
    <text evidence="3">Sphingolipid metabolism.</text>
</comment>
<evidence type="ECO:0000256" key="7">
    <source>
        <dbReference type="ARBA" id="ARBA00022676"/>
    </source>
</evidence>
<dbReference type="InterPro" id="IPR029044">
    <property type="entry name" value="Nucleotide-diphossugar_trans"/>
</dbReference>
<dbReference type="InterPro" id="IPR025993">
    <property type="entry name" value="Ceramide_glucosylTrfase"/>
</dbReference>